<comment type="caution">
    <text evidence="2">The sequence shown here is derived from an EMBL/GenBank/DDBJ whole genome shotgun (WGS) entry which is preliminary data.</text>
</comment>
<feature type="compositionally biased region" description="Low complexity" evidence="1">
    <location>
        <begin position="109"/>
        <end position="131"/>
    </location>
</feature>
<reference evidence="2" key="1">
    <citation type="submission" date="2020-05" db="EMBL/GenBank/DDBJ databases">
        <title>Mycena genomes resolve the evolution of fungal bioluminescence.</title>
        <authorList>
            <person name="Tsai I.J."/>
        </authorList>
    </citation>
    <scope>NUCLEOTIDE SEQUENCE</scope>
    <source>
        <strain evidence="2">CCC161011</strain>
    </source>
</reference>
<name>A0A8H6YJP6_9AGAR</name>
<dbReference type="EMBL" id="JACAZI010000005">
    <property type="protein sequence ID" value="KAF7359941.1"/>
    <property type="molecule type" value="Genomic_DNA"/>
</dbReference>
<proteinExistence type="predicted"/>
<protein>
    <submittedName>
        <fullName evidence="2">Uncharacterized protein</fullName>
    </submittedName>
</protein>
<evidence type="ECO:0000313" key="3">
    <source>
        <dbReference type="Proteomes" id="UP000620124"/>
    </source>
</evidence>
<accession>A0A8H6YJP6</accession>
<gene>
    <name evidence="2" type="ORF">MVEN_00720600</name>
</gene>
<feature type="compositionally biased region" description="Pro residues" evidence="1">
    <location>
        <begin position="99"/>
        <end position="108"/>
    </location>
</feature>
<dbReference type="AlphaFoldDB" id="A0A8H6YJP6"/>
<dbReference type="Proteomes" id="UP000620124">
    <property type="component" value="Unassembled WGS sequence"/>
</dbReference>
<evidence type="ECO:0000256" key="1">
    <source>
        <dbReference type="SAM" id="MobiDB-lite"/>
    </source>
</evidence>
<evidence type="ECO:0000313" key="2">
    <source>
        <dbReference type="EMBL" id="KAF7359941.1"/>
    </source>
</evidence>
<organism evidence="2 3">
    <name type="scientific">Mycena venus</name>
    <dbReference type="NCBI Taxonomy" id="2733690"/>
    <lineage>
        <taxon>Eukaryota</taxon>
        <taxon>Fungi</taxon>
        <taxon>Dikarya</taxon>
        <taxon>Basidiomycota</taxon>
        <taxon>Agaricomycotina</taxon>
        <taxon>Agaricomycetes</taxon>
        <taxon>Agaricomycetidae</taxon>
        <taxon>Agaricales</taxon>
        <taxon>Marasmiineae</taxon>
        <taxon>Mycenaceae</taxon>
        <taxon>Mycena</taxon>
    </lineage>
</organism>
<feature type="region of interest" description="Disordered" evidence="1">
    <location>
        <begin position="63"/>
        <end position="140"/>
    </location>
</feature>
<keyword evidence="3" id="KW-1185">Reference proteome</keyword>
<sequence>MTNREGKEITDKKVQALGVLSFPLSRRQHHIQSQSGLLQTRPRIRLSGLIVLLASATAISNQAPVFSPPFSTDPRWEGAQRCEGTGAGLWDLNPGLTHPAPPAFPPTRSPSSRSNPTASAAPYAAYPSTSAVLLRPQQDP</sequence>